<evidence type="ECO:0000313" key="2">
    <source>
        <dbReference type="EMBL" id="CAL5990541.1"/>
    </source>
</evidence>
<comment type="caution">
    <text evidence="1">The sequence shown here is derived from an EMBL/GenBank/DDBJ whole genome shotgun (WGS) entry which is preliminary data.</text>
</comment>
<protein>
    <submittedName>
        <fullName evidence="2">Hypothetical_protein</fullName>
    </submittedName>
</protein>
<reference evidence="2 3" key="2">
    <citation type="submission" date="2024-07" db="EMBL/GenBank/DDBJ databases">
        <authorList>
            <person name="Akdeniz Z."/>
        </authorList>
    </citation>
    <scope>NUCLEOTIDE SEQUENCE [LARGE SCALE GENOMIC DNA]</scope>
</reference>
<evidence type="ECO:0000313" key="3">
    <source>
        <dbReference type="Proteomes" id="UP001642409"/>
    </source>
</evidence>
<proteinExistence type="predicted"/>
<evidence type="ECO:0000313" key="1">
    <source>
        <dbReference type="EMBL" id="CAI9938256.1"/>
    </source>
</evidence>
<accession>A0AA86PH66</accession>
<organism evidence="1">
    <name type="scientific">Hexamita inflata</name>
    <dbReference type="NCBI Taxonomy" id="28002"/>
    <lineage>
        <taxon>Eukaryota</taxon>
        <taxon>Metamonada</taxon>
        <taxon>Diplomonadida</taxon>
        <taxon>Hexamitidae</taxon>
        <taxon>Hexamitinae</taxon>
        <taxon>Hexamita</taxon>
    </lineage>
</organism>
<keyword evidence="3" id="KW-1185">Reference proteome</keyword>
<sequence length="102" mass="12145">MQQQVIIKSSYFNINKTLTIDFVHHSLIRNNKRVQKRTCDFIAQNCSFADLFVHGFKFFVNQLLNLSQFNGFQFMFVVQNQFANVQLELQREVSKCYVITRE</sequence>
<name>A0AA86PH66_9EUKA</name>
<dbReference type="EMBL" id="CAXDID020000025">
    <property type="protein sequence ID" value="CAL5990541.1"/>
    <property type="molecule type" value="Genomic_DNA"/>
</dbReference>
<dbReference type="EMBL" id="CATOUU010000654">
    <property type="protein sequence ID" value="CAI9938256.1"/>
    <property type="molecule type" value="Genomic_DNA"/>
</dbReference>
<gene>
    <name evidence="2" type="ORF">HINF_LOCUS11394</name>
    <name evidence="1" type="ORF">HINF_LOCUS25901</name>
</gene>
<dbReference type="Proteomes" id="UP001642409">
    <property type="component" value="Unassembled WGS sequence"/>
</dbReference>
<reference evidence="1" key="1">
    <citation type="submission" date="2023-06" db="EMBL/GenBank/DDBJ databases">
        <authorList>
            <person name="Kurt Z."/>
        </authorList>
    </citation>
    <scope>NUCLEOTIDE SEQUENCE</scope>
</reference>
<dbReference type="AlphaFoldDB" id="A0AA86PH66"/>